<gene>
    <name evidence="3" type="ORF">NMOB1V02_LOCUS9497</name>
</gene>
<dbReference type="OrthoDB" id="6374293at2759"/>
<sequence>MCKEAVNTAYETTLAEGLHYERRVFHTTFATHDRKEGMTAFVEKRKADFKDS</sequence>
<dbReference type="AlphaFoldDB" id="A0A7R9BUI6"/>
<proteinExistence type="inferred from homology"/>
<organism evidence="3">
    <name type="scientific">Notodromas monacha</name>
    <dbReference type="NCBI Taxonomy" id="399045"/>
    <lineage>
        <taxon>Eukaryota</taxon>
        <taxon>Metazoa</taxon>
        <taxon>Ecdysozoa</taxon>
        <taxon>Arthropoda</taxon>
        <taxon>Crustacea</taxon>
        <taxon>Oligostraca</taxon>
        <taxon>Ostracoda</taxon>
        <taxon>Podocopa</taxon>
        <taxon>Podocopida</taxon>
        <taxon>Cypridocopina</taxon>
        <taxon>Cypridoidea</taxon>
        <taxon>Cyprididae</taxon>
        <taxon>Notodromas</taxon>
    </lineage>
</organism>
<accession>A0A7R9BUI6</accession>
<dbReference type="FunFam" id="1.10.12.10:FF:000001">
    <property type="entry name" value="Probable enoyl-CoA hydratase, mitochondrial"/>
    <property type="match status" value="1"/>
</dbReference>
<dbReference type="InterPro" id="IPR001753">
    <property type="entry name" value="Enoyl-CoA_hydra/iso"/>
</dbReference>
<evidence type="ECO:0000313" key="3">
    <source>
        <dbReference type="EMBL" id="CAD7281861.1"/>
    </source>
</evidence>
<name>A0A7R9BUI6_9CRUS</name>
<dbReference type="Proteomes" id="UP000678499">
    <property type="component" value="Unassembled WGS sequence"/>
</dbReference>
<keyword evidence="2" id="KW-0456">Lyase</keyword>
<evidence type="ECO:0000256" key="1">
    <source>
        <dbReference type="ARBA" id="ARBA00005254"/>
    </source>
</evidence>
<dbReference type="GO" id="GO:0004300">
    <property type="term" value="F:enoyl-CoA hydratase activity"/>
    <property type="evidence" value="ECO:0007669"/>
    <property type="project" value="UniProtKB-ARBA"/>
</dbReference>
<dbReference type="Gene3D" id="1.10.12.10">
    <property type="entry name" value="Lyase 2-enoyl-coa Hydratase, Chain A, domain 2"/>
    <property type="match status" value="1"/>
</dbReference>
<protein>
    <recommendedName>
        <fullName evidence="5">Enoyl-CoA hydratase</fullName>
    </recommendedName>
</protein>
<dbReference type="Pfam" id="PF00378">
    <property type="entry name" value="ECH_1"/>
    <property type="match status" value="1"/>
</dbReference>
<dbReference type="EMBL" id="CAJPEX010003246">
    <property type="protein sequence ID" value="CAG0922013.1"/>
    <property type="molecule type" value="Genomic_DNA"/>
</dbReference>
<dbReference type="InterPro" id="IPR029045">
    <property type="entry name" value="ClpP/crotonase-like_dom_sf"/>
</dbReference>
<evidence type="ECO:0000256" key="2">
    <source>
        <dbReference type="ARBA" id="ARBA00023239"/>
    </source>
</evidence>
<comment type="similarity">
    <text evidence="1">Belongs to the enoyl-CoA hydratase/isomerase family.</text>
</comment>
<dbReference type="SUPFAM" id="SSF52096">
    <property type="entry name" value="ClpP/crotonase"/>
    <property type="match status" value="1"/>
</dbReference>
<evidence type="ECO:0000313" key="4">
    <source>
        <dbReference type="Proteomes" id="UP000678499"/>
    </source>
</evidence>
<keyword evidence="4" id="KW-1185">Reference proteome</keyword>
<evidence type="ECO:0008006" key="5">
    <source>
        <dbReference type="Google" id="ProtNLM"/>
    </source>
</evidence>
<dbReference type="EMBL" id="OA885283">
    <property type="protein sequence ID" value="CAD7281861.1"/>
    <property type="molecule type" value="Genomic_DNA"/>
</dbReference>
<reference evidence="3" key="1">
    <citation type="submission" date="2020-11" db="EMBL/GenBank/DDBJ databases">
        <authorList>
            <person name="Tran Van P."/>
        </authorList>
    </citation>
    <scope>NUCLEOTIDE SEQUENCE</scope>
</reference>
<dbReference type="InterPro" id="IPR014748">
    <property type="entry name" value="Enoyl-CoA_hydra_C"/>
</dbReference>